<evidence type="ECO:0000313" key="2">
    <source>
        <dbReference type="EMBL" id="DAF89874.1"/>
    </source>
</evidence>
<name>A0A8S5U5Z0_9CAUD</name>
<evidence type="ECO:0000256" key="1">
    <source>
        <dbReference type="SAM" id="Coils"/>
    </source>
</evidence>
<sequence>MKVDTEISKVYSIKLDTKGKGIIAKDINNKSLICNASDSIKIVVELLEDGLKKDLGSNCNISLISHIQHVNGSVDDVKQDNADGSITYEIIDGKTIITIYPKDSFNLNEGISENEIVISDTNENISVQHFKFKINPSLNNNIVHDSIDSINTLTELEEQIKKNEVTLQETTQQAVDMQKQVDDKCNEVDTILAQQDVIIDNSINEMNAKINNMNTTIDTQVLKTIKLNTLEMPSESVIYFATKLINEKAENLINKAFDVHIGGHVYNTNTLQTTIGILNFYMLNNSLYVDYRSLVDRNMSGNTVSVEVLFSNKLNYIPKSAVGYKLLFKTKLAKSLNTSDTMFAYITPKSDSKIEWGE</sequence>
<organism evidence="2">
    <name type="scientific">Siphoviridae sp. cteLh2</name>
    <dbReference type="NCBI Taxonomy" id="2825590"/>
    <lineage>
        <taxon>Viruses</taxon>
        <taxon>Duplodnaviria</taxon>
        <taxon>Heunggongvirae</taxon>
        <taxon>Uroviricota</taxon>
        <taxon>Caudoviricetes</taxon>
    </lineage>
</organism>
<dbReference type="EMBL" id="BK016017">
    <property type="protein sequence ID" value="DAF89874.1"/>
    <property type="molecule type" value="Genomic_DNA"/>
</dbReference>
<proteinExistence type="predicted"/>
<protein>
    <submittedName>
        <fullName evidence="2">Tail protein</fullName>
    </submittedName>
</protein>
<accession>A0A8S5U5Z0</accession>
<reference evidence="2" key="1">
    <citation type="journal article" date="2021" name="Proc. Natl. Acad. Sci. U.S.A.">
        <title>A Catalog of Tens of Thousands of Viruses from Human Metagenomes Reveals Hidden Associations with Chronic Diseases.</title>
        <authorList>
            <person name="Tisza M.J."/>
            <person name="Buck C.B."/>
        </authorList>
    </citation>
    <scope>NUCLEOTIDE SEQUENCE</scope>
    <source>
        <strain evidence="2">CteLh2</strain>
    </source>
</reference>
<feature type="coiled-coil region" evidence="1">
    <location>
        <begin position="153"/>
        <end position="187"/>
    </location>
</feature>
<keyword evidence="1" id="KW-0175">Coiled coil</keyword>